<dbReference type="PaxDb" id="121845-A0A1S3D9U9"/>
<dbReference type="SUPFAM" id="SSF100895">
    <property type="entry name" value="Kazal-type serine protease inhibitors"/>
    <property type="match status" value="1"/>
</dbReference>
<organism evidence="8 9">
    <name type="scientific">Diaphorina citri</name>
    <name type="common">Asian citrus psyllid</name>
    <dbReference type="NCBI Taxonomy" id="121845"/>
    <lineage>
        <taxon>Eukaryota</taxon>
        <taxon>Metazoa</taxon>
        <taxon>Ecdysozoa</taxon>
        <taxon>Arthropoda</taxon>
        <taxon>Hexapoda</taxon>
        <taxon>Insecta</taxon>
        <taxon>Pterygota</taxon>
        <taxon>Neoptera</taxon>
        <taxon>Paraneoptera</taxon>
        <taxon>Hemiptera</taxon>
        <taxon>Sternorrhyncha</taxon>
        <taxon>Psylloidea</taxon>
        <taxon>Psyllidae</taxon>
        <taxon>Diaphorininae</taxon>
        <taxon>Diaphorina</taxon>
    </lineage>
</organism>
<feature type="transmembrane region" description="Helical" evidence="6">
    <location>
        <begin position="420"/>
        <end position="442"/>
    </location>
</feature>
<evidence type="ECO:0000256" key="5">
    <source>
        <dbReference type="ARBA" id="ARBA00023136"/>
    </source>
</evidence>
<feature type="domain" description="Kazal-like" evidence="7">
    <location>
        <begin position="84"/>
        <end position="140"/>
    </location>
</feature>
<feature type="transmembrane region" description="Helical" evidence="6">
    <location>
        <begin position="507"/>
        <end position="527"/>
    </location>
</feature>
<dbReference type="GO" id="GO:0016323">
    <property type="term" value="C:basolateral plasma membrane"/>
    <property type="evidence" value="ECO:0007669"/>
    <property type="project" value="TreeGrafter"/>
</dbReference>
<feature type="transmembrane region" description="Helical" evidence="6">
    <location>
        <begin position="30"/>
        <end position="51"/>
    </location>
</feature>
<dbReference type="InterPro" id="IPR002350">
    <property type="entry name" value="Kazal_dom"/>
</dbReference>
<evidence type="ECO:0000313" key="8">
    <source>
        <dbReference type="Proteomes" id="UP000079169"/>
    </source>
</evidence>
<dbReference type="Pfam" id="PF07648">
    <property type="entry name" value="Kazal_2"/>
    <property type="match status" value="1"/>
</dbReference>
<reference evidence="9" key="1">
    <citation type="submission" date="2025-08" db="UniProtKB">
        <authorList>
            <consortium name="RefSeq"/>
        </authorList>
    </citation>
    <scope>IDENTIFICATION</scope>
</reference>
<dbReference type="Gene3D" id="3.30.60.30">
    <property type="match status" value="1"/>
</dbReference>
<evidence type="ECO:0000256" key="2">
    <source>
        <dbReference type="ARBA" id="ARBA00022475"/>
    </source>
</evidence>
<proteinExistence type="predicted"/>
<dbReference type="GO" id="GO:0043252">
    <property type="term" value="P:sodium-independent organic anion transport"/>
    <property type="evidence" value="ECO:0007669"/>
    <property type="project" value="TreeGrafter"/>
</dbReference>
<dbReference type="KEGG" id="dci:103514340"/>
<gene>
    <name evidence="9" type="primary">LOC103514340</name>
</gene>
<evidence type="ECO:0000259" key="7">
    <source>
        <dbReference type="PROSITE" id="PS51465"/>
    </source>
</evidence>
<evidence type="ECO:0000313" key="9">
    <source>
        <dbReference type="RefSeq" id="XP_008477433.1"/>
    </source>
</evidence>
<keyword evidence="3 6" id="KW-0812">Transmembrane</keyword>
<evidence type="ECO:0000256" key="4">
    <source>
        <dbReference type="ARBA" id="ARBA00022989"/>
    </source>
</evidence>
<evidence type="ECO:0000256" key="6">
    <source>
        <dbReference type="SAM" id="Phobius"/>
    </source>
</evidence>
<accession>A0A1S3D9U9</accession>
<dbReference type="RefSeq" id="XP_008477433.1">
    <property type="nucleotide sequence ID" value="XM_008479211.2"/>
</dbReference>
<dbReference type="GeneID" id="103514340"/>
<keyword evidence="8" id="KW-1185">Reference proteome</keyword>
<name>A0A1S3D9U9_DIACI</name>
<dbReference type="AlphaFoldDB" id="A0A1S3D9U9"/>
<sequence length="542" mass="60758">MGCLIVPAGFLGIISGGYFVKRYQLSTFQLLLLIQSCLSLSLLFSAGFILVNDPVKIAGINLPYWSDPAQRTTLLDRAKTRVQGSLISQCNAKCSCDASQYNPICGVDLVTYYNPCFAGCRSKGISADGINVFYKCSCISMNKSNGFIIEKDRRTLNFYRQLIESSVMNKLRDKVSRMENDSIRDERVLDISKDDIEEMLDAIVGNLKAEEFEEALPATVTSPVTATSPVIATVTVKDLPATVTIKDPTTTVTVKDPQNPNLLKGSTDKNYLESNTDKNFLKPNTINNVLKPDNNFLEPNTDKAFLNPITNNIPKPNSNFLNPNTDKHILNPDTNNILKPNNNFLGPNTDKELLKPSTNNILKSANDPLNPNTDTLHSNTNLLNPTAPSYPPLLIPTHSPRGRGDVFAYGKACPNTSTHVILFSISTFFAFYFMFLCIMPATESILRSVTFEYKSFALAIQWLLARTLAMLPSPTILALFIDSSCLYWRPGEHYCILYDNYYFSRNLATYAFYFRHLSIYIVMYMMFREYTGRPAEDVPERS</sequence>
<dbReference type="Pfam" id="PF03137">
    <property type="entry name" value="OATP"/>
    <property type="match status" value="2"/>
</dbReference>
<dbReference type="PANTHER" id="PTHR11388">
    <property type="entry name" value="ORGANIC ANION TRANSPORTER"/>
    <property type="match status" value="1"/>
</dbReference>
<evidence type="ECO:0000256" key="1">
    <source>
        <dbReference type="ARBA" id="ARBA00004651"/>
    </source>
</evidence>
<dbReference type="Proteomes" id="UP000079169">
    <property type="component" value="Unplaced"/>
</dbReference>
<keyword evidence="4 6" id="KW-1133">Transmembrane helix</keyword>
<protein>
    <submittedName>
        <fullName evidence="9">Uncharacterized protein LOC103514340</fullName>
    </submittedName>
</protein>
<dbReference type="PANTHER" id="PTHR11388:SF100">
    <property type="entry name" value="SOLUTE CARRIER ORGANIC ANION TRANSPORTER FAMILY MEMBER 4A1"/>
    <property type="match status" value="1"/>
</dbReference>
<feature type="transmembrane region" description="Helical" evidence="6">
    <location>
        <begin position="463"/>
        <end position="481"/>
    </location>
</feature>
<dbReference type="PROSITE" id="PS51465">
    <property type="entry name" value="KAZAL_2"/>
    <property type="match status" value="1"/>
</dbReference>
<dbReference type="GO" id="GO:0015347">
    <property type="term" value="F:sodium-independent organic anion transmembrane transporter activity"/>
    <property type="evidence" value="ECO:0007669"/>
    <property type="project" value="TreeGrafter"/>
</dbReference>
<keyword evidence="5 6" id="KW-0472">Membrane</keyword>
<comment type="subcellular location">
    <subcellularLocation>
        <location evidence="1">Cell membrane</location>
        <topology evidence="1">Multi-pass membrane protein</topology>
    </subcellularLocation>
</comment>
<keyword evidence="2" id="KW-1003">Cell membrane</keyword>
<dbReference type="InterPro" id="IPR036058">
    <property type="entry name" value="Kazal_dom_sf"/>
</dbReference>
<dbReference type="InterPro" id="IPR004156">
    <property type="entry name" value="OATP"/>
</dbReference>
<evidence type="ECO:0000256" key="3">
    <source>
        <dbReference type="ARBA" id="ARBA00022692"/>
    </source>
</evidence>